<feature type="compositionally biased region" description="Low complexity" evidence="1">
    <location>
        <begin position="945"/>
        <end position="971"/>
    </location>
</feature>
<feature type="compositionally biased region" description="Acidic residues" evidence="1">
    <location>
        <begin position="1556"/>
        <end position="1565"/>
    </location>
</feature>
<dbReference type="PANTHER" id="PTHR12436:SF3">
    <property type="entry name" value="GERMINAL-CENTER ASSOCIATED NUCLEAR PROTEIN"/>
    <property type="match status" value="1"/>
</dbReference>
<feature type="compositionally biased region" description="Low complexity" evidence="1">
    <location>
        <begin position="822"/>
        <end position="886"/>
    </location>
</feature>
<feature type="compositionally biased region" description="Polar residues" evidence="1">
    <location>
        <begin position="98"/>
        <end position="114"/>
    </location>
</feature>
<gene>
    <name evidence="3" type="ORF">VTJ49DRAFT_4870</name>
</gene>
<feature type="region of interest" description="Disordered" evidence="1">
    <location>
        <begin position="1463"/>
        <end position="1501"/>
    </location>
</feature>
<feature type="region of interest" description="Disordered" evidence="1">
    <location>
        <begin position="1358"/>
        <end position="1411"/>
    </location>
</feature>
<dbReference type="EMBL" id="JAZGSY010000388">
    <property type="protein sequence ID" value="KAL1836622.1"/>
    <property type="molecule type" value="Genomic_DNA"/>
</dbReference>
<dbReference type="Proteomes" id="UP001583172">
    <property type="component" value="Unassembled WGS sequence"/>
</dbReference>
<feature type="region of interest" description="Disordered" evidence="1">
    <location>
        <begin position="721"/>
        <end position="987"/>
    </location>
</feature>
<feature type="compositionally biased region" description="Basic and acidic residues" evidence="1">
    <location>
        <begin position="1532"/>
        <end position="1552"/>
    </location>
</feature>
<evidence type="ECO:0000313" key="3">
    <source>
        <dbReference type="EMBL" id="KAL1836622.1"/>
    </source>
</evidence>
<protein>
    <recommendedName>
        <fullName evidence="2">SAC3/GANP/THP3 conserved domain-containing protein</fullName>
    </recommendedName>
</protein>
<feature type="compositionally biased region" description="Basic and acidic residues" evidence="1">
    <location>
        <begin position="1399"/>
        <end position="1411"/>
    </location>
</feature>
<feature type="region of interest" description="Disordered" evidence="1">
    <location>
        <begin position="1167"/>
        <end position="1217"/>
    </location>
</feature>
<proteinExistence type="predicted"/>
<organism evidence="3 4">
    <name type="scientific">Humicola insolens</name>
    <name type="common">Soft-rot fungus</name>
    <dbReference type="NCBI Taxonomy" id="85995"/>
    <lineage>
        <taxon>Eukaryota</taxon>
        <taxon>Fungi</taxon>
        <taxon>Dikarya</taxon>
        <taxon>Ascomycota</taxon>
        <taxon>Pezizomycotina</taxon>
        <taxon>Sordariomycetes</taxon>
        <taxon>Sordariomycetidae</taxon>
        <taxon>Sordariales</taxon>
        <taxon>Chaetomiaceae</taxon>
        <taxon>Mycothermus</taxon>
    </lineage>
</organism>
<dbReference type="PANTHER" id="PTHR12436">
    <property type="entry name" value="80 KDA MCM3-ASSOCIATED PROTEIN"/>
    <property type="match status" value="1"/>
</dbReference>
<evidence type="ECO:0000256" key="1">
    <source>
        <dbReference type="SAM" id="MobiDB-lite"/>
    </source>
</evidence>
<name>A0ABR3V4C1_HUMIN</name>
<accession>A0ABR3V4C1</accession>
<evidence type="ECO:0000259" key="2">
    <source>
        <dbReference type="Pfam" id="PF03399"/>
    </source>
</evidence>
<feature type="region of interest" description="Disordered" evidence="1">
    <location>
        <begin position="1266"/>
        <end position="1304"/>
    </location>
</feature>
<dbReference type="Gene3D" id="1.25.40.990">
    <property type="match status" value="1"/>
</dbReference>
<feature type="region of interest" description="Disordered" evidence="1">
    <location>
        <begin position="1"/>
        <end position="201"/>
    </location>
</feature>
<evidence type="ECO:0000313" key="4">
    <source>
        <dbReference type="Proteomes" id="UP001583172"/>
    </source>
</evidence>
<feature type="compositionally biased region" description="Low complexity" evidence="1">
    <location>
        <begin position="723"/>
        <end position="756"/>
    </location>
</feature>
<feature type="domain" description="SAC3/GANP/THP3 conserved" evidence="2">
    <location>
        <begin position="297"/>
        <end position="615"/>
    </location>
</feature>
<feature type="compositionally biased region" description="Polar residues" evidence="1">
    <location>
        <begin position="14"/>
        <end position="32"/>
    </location>
</feature>
<feature type="region of interest" description="Disordered" evidence="1">
    <location>
        <begin position="1532"/>
        <end position="1565"/>
    </location>
</feature>
<feature type="region of interest" description="Disordered" evidence="1">
    <location>
        <begin position="1085"/>
        <end position="1117"/>
    </location>
</feature>
<dbReference type="InterPro" id="IPR045107">
    <property type="entry name" value="SAC3/GANP/THP3"/>
</dbReference>
<dbReference type="Pfam" id="PF03399">
    <property type="entry name" value="SAC3_GANP"/>
    <property type="match status" value="1"/>
</dbReference>
<comment type="caution">
    <text evidence="3">The sequence shown here is derived from an EMBL/GenBank/DDBJ whole genome shotgun (WGS) entry which is preliminary data.</text>
</comment>
<feature type="compositionally biased region" description="Basic and acidic residues" evidence="1">
    <location>
        <begin position="1085"/>
        <end position="1109"/>
    </location>
</feature>
<feature type="compositionally biased region" description="Pro residues" evidence="1">
    <location>
        <begin position="972"/>
        <end position="986"/>
    </location>
</feature>
<keyword evidence="4" id="KW-1185">Reference proteome</keyword>
<feature type="compositionally biased region" description="Polar residues" evidence="1">
    <location>
        <begin position="161"/>
        <end position="171"/>
    </location>
</feature>
<feature type="compositionally biased region" description="Low complexity" evidence="1">
    <location>
        <begin position="902"/>
        <end position="928"/>
    </location>
</feature>
<dbReference type="InterPro" id="IPR005062">
    <property type="entry name" value="SAC3/GANP/THP3_conserved"/>
</dbReference>
<reference evidence="3 4" key="1">
    <citation type="journal article" date="2024" name="Commun. Biol.">
        <title>Comparative genomic analysis of thermophilic fungi reveals convergent evolutionary adaptations and gene losses.</title>
        <authorList>
            <person name="Steindorff A.S."/>
            <person name="Aguilar-Pontes M.V."/>
            <person name="Robinson A.J."/>
            <person name="Andreopoulos B."/>
            <person name="LaButti K."/>
            <person name="Kuo A."/>
            <person name="Mondo S."/>
            <person name="Riley R."/>
            <person name="Otillar R."/>
            <person name="Haridas S."/>
            <person name="Lipzen A."/>
            <person name="Grimwood J."/>
            <person name="Schmutz J."/>
            <person name="Clum A."/>
            <person name="Reid I.D."/>
            <person name="Moisan M.C."/>
            <person name="Butler G."/>
            <person name="Nguyen T.T.M."/>
            <person name="Dewar K."/>
            <person name="Conant G."/>
            <person name="Drula E."/>
            <person name="Henrissat B."/>
            <person name="Hansel C."/>
            <person name="Singer S."/>
            <person name="Hutchinson M.I."/>
            <person name="de Vries R.P."/>
            <person name="Natvig D.O."/>
            <person name="Powell A.J."/>
            <person name="Tsang A."/>
            <person name="Grigoriev I.V."/>
        </authorList>
    </citation>
    <scope>NUCLEOTIDE SEQUENCE [LARGE SCALE GENOMIC DNA]</scope>
    <source>
        <strain evidence="3 4">CBS 620.91</strain>
    </source>
</reference>
<sequence length="1565" mass="171293">MASPANNPFGAPPQVQNPFGTPQQQTAFNNPFGTPKPNPFGAPTNNPFGGPAQASKPQFTNQKLASAPGQHLNPRGTPPTGPKKSSRSPSPFGRGKPSEQSGTQGATQNDSNTMARRGKFAGLKPQQGANMNGGFGGKRGQTQGQPTQRATPFAGPKAAKQQLNGSATNANVKPPSGPRGKQAGRQERYQPLPGRAGSQTVVEAGPGERTKELSQFAYNYANKLYDHLKQENIHPPKWPADLGNPDKRATVDGLKDAYKKYRARVYASLRKADLIDDPEKRRKLEDALPFKGICEDMCPDYEKVCRIAEFDVKTEEKETRPDGLTMWPDPSRMVKKFGRSAAGQDAPLPMDVRSVDALRRTTDYLFNDLLKSESNLPAMHNFLWDRTRAVRKDFTFHSHKSAEEMKDMVYCFETITRFHATALHLLSRKGFAHDDFDQKQEIEQLGRTILSLMEAYDVCRDKRVTCENEAEFRAYYLLLNAHDPSIEKRIPMWGKEYWFESEEVQTALSLIRAMDDIREPKGPIKPRRPTTLSDTSFGNYFAIVEDPRVSYTMACVAEIHFTTVRQSILRNLVRAYARHRDAPRTITASDLNRLLRFDTPEEAVEFAELHGFEFSTWVPQGKNPVTEPYLLLNSKKKFVPSPRVRQSFSGKLVERKRTTQSLPYVIYNTIYEEPAEPDLSPGSQPDGMFVTQYPISKELASTGPAETPFGKTSTTLSIFGNQPSASPFGSPAAAPAPTPMTAFTGFPTIQPSTTTTPPNPFASAFQPASQTGTPTFSFTNPSPAPSPFPAAPATQTAPSLFPTAKPAEPAKNPFASLSGSDSAKTTSTTPAAPQAVQPAQPTTTQPPSAPAFTFGSTSTPTPSFTPAAPAGGTAPAQAKPAEAAPPSVLGTSSPLAGASLFPSPQSQPTPQQTTTTPAVPSILVTSPTTIPPPTQSAPPLFTAKPPSLGTPLGSGLPSASPAPSSLSVVTPAPAPVPPPPAPPPPAPKRDLFGDFTKWYVTGDDGLLEHFTEETLRQLLWDVWVNFQAEEAERKRREEDEESWRLAREHMTRRLGVKYFYRWRERTRVSATKRILREEKERMRQYREQQHAMRQQAREEQAKAEQEAQRKSKQQVMEDMNRISLLASSTRRRPSITYSVDGNPEEQLLASGIFSGLGNDPRSLARRTVRGHGTADSWAGASDTRSLRYPESELELEPPRSARGSPGASSIGSQGGKTLKLRQKFGLESRRSMSASGSVNGESFRSSISKFRQSLAGSVKLTNFSAARNGADGASDDGTDLSLRRSVSSNHGADTPGAKPKTRHWDLRLRGLVPTPDGGYLPEALVRRTRDNKSNSILNGPASVSSDNLVGLTADHDIYLPDAYPPPPAASTRDSSPTPSDLRLRLERLKGLRGSNSYTSDRRSLDESMSEARLRRILSSTSPSSMPPPPLPASKLLLTTGAKRKRASDVDSLLEYVDGQEVDEQGSVRRVSPSARKKALLEKSNSCNDKERSSGTKGKGVLALREETRNMVSDVSATLENVKRMVREAREFMDRSDREERTRGVSVEMRMRGGGDGGEEEVFVEE</sequence>
<feature type="compositionally biased region" description="Polar residues" evidence="1">
    <location>
        <begin position="55"/>
        <end position="64"/>
    </location>
</feature>